<dbReference type="EMBL" id="RXIC02000023">
    <property type="protein sequence ID" value="KAB1214902.1"/>
    <property type="molecule type" value="Genomic_DNA"/>
</dbReference>
<organism evidence="1 2">
    <name type="scientific">Morella rubra</name>
    <name type="common">Chinese bayberry</name>
    <dbReference type="NCBI Taxonomy" id="262757"/>
    <lineage>
        <taxon>Eukaryota</taxon>
        <taxon>Viridiplantae</taxon>
        <taxon>Streptophyta</taxon>
        <taxon>Embryophyta</taxon>
        <taxon>Tracheophyta</taxon>
        <taxon>Spermatophyta</taxon>
        <taxon>Magnoliopsida</taxon>
        <taxon>eudicotyledons</taxon>
        <taxon>Gunneridae</taxon>
        <taxon>Pentapetalae</taxon>
        <taxon>rosids</taxon>
        <taxon>fabids</taxon>
        <taxon>Fagales</taxon>
        <taxon>Myricaceae</taxon>
        <taxon>Morella</taxon>
    </lineage>
</organism>
<dbReference type="Proteomes" id="UP000516437">
    <property type="component" value="Chromosome 5"/>
</dbReference>
<evidence type="ECO:0000313" key="1">
    <source>
        <dbReference type="EMBL" id="KAB1214902.1"/>
    </source>
</evidence>
<evidence type="ECO:0008006" key="3">
    <source>
        <dbReference type="Google" id="ProtNLM"/>
    </source>
</evidence>
<name>A0A6A1VPR6_9ROSI</name>
<keyword evidence="2" id="KW-1185">Reference proteome</keyword>
<comment type="caution">
    <text evidence="1">The sequence shown here is derived from an EMBL/GenBank/DDBJ whole genome shotgun (WGS) entry which is preliminary data.</text>
</comment>
<reference evidence="1 2" key="1">
    <citation type="journal article" date="2019" name="Plant Biotechnol. J.">
        <title>The red bayberry genome and genetic basis of sex determination.</title>
        <authorList>
            <person name="Jia H.M."/>
            <person name="Jia H.J."/>
            <person name="Cai Q.L."/>
            <person name="Wang Y."/>
            <person name="Zhao H.B."/>
            <person name="Yang W.F."/>
            <person name="Wang G.Y."/>
            <person name="Li Y.H."/>
            <person name="Zhan D.L."/>
            <person name="Shen Y.T."/>
            <person name="Niu Q.F."/>
            <person name="Chang L."/>
            <person name="Qiu J."/>
            <person name="Zhao L."/>
            <person name="Xie H.B."/>
            <person name="Fu W.Y."/>
            <person name="Jin J."/>
            <person name="Li X.W."/>
            <person name="Jiao Y."/>
            <person name="Zhou C.C."/>
            <person name="Tu T."/>
            <person name="Chai C.Y."/>
            <person name="Gao J.L."/>
            <person name="Fan L.J."/>
            <person name="van de Weg E."/>
            <person name="Wang J.Y."/>
            <person name="Gao Z.S."/>
        </authorList>
    </citation>
    <scope>NUCLEOTIDE SEQUENCE [LARGE SCALE GENOMIC DNA]</scope>
    <source>
        <tissue evidence="1">Leaves</tissue>
    </source>
</reference>
<gene>
    <name evidence="1" type="ORF">CJ030_MR5G024530</name>
</gene>
<accession>A0A6A1VPR6</accession>
<sequence>MGDPDTPFSPSDLLRLKAREFSIIPFPVNEDEEYIENCSGRDIYFGSESFVLERSTKLSSWIFNGEIDEEVVSRAEKLIMDVSLEISNIRDHRPSVIAAAAVILASNVKLTREAVDDKMSLIPSLWSLANIHEQVVSCLHLMQYAELLNIIRQPLASTPNPEDSSTVHCLVGVVKCSSSPLALRIERKLPFLNGPRCPFWDWLS</sequence>
<protein>
    <recommendedName>
        <fullName evidence="3">B-like cyclin</fullName>
    </recommendedName>
</protein>
<dbReference type="AlphaFoldDB" id="A0A6A1VPR6"/>
<proteinExistence type="predicted"/>
<evidence type="ECO:0000313" key="2">
    <source>
        <dbReference type="Proteomes" id="UP000516437"/>
    </source>
</evidence>